<sequence>METENIETSVEIKGIPTRDGKYVEYNVVGNFFEVTSNCATNSETKEGDSNQKLGMHLKIELMQRGLSSRDQTSFPHGSHVENIIKRYMRPPDREEFKDVYIVYELMDTDLHQIIRSSQALTEDHCQVHTLLLSYPNYPFQGSRRVKPTFLIGFTFAVQASHCIEAIGLDLRMLYAAFLQGVTMLGKYVKQLPRVPKQPFSQHFPDSLKPFDLAERMLVFIQLNG</sequence>
<organism evidence="1 2">
    <name type="scientific">Datura stramonium</name>
    <name type="common">Jimsonweed</name>
    <name type="synonym">Common thornapple</name>
    <dbReference type="NCBI Taxonomy" id="4076"/>
    <lineage>
        <taxon>Eukaryota</taxon>
        <taxon>Viridiplantae</taxon>
        <taxon>Streptophyta</taxon>
        <taxon>Embryophyta</taxon>
        <taxon>Tracheophyta</taxon>
        <taxon>Spermatophyta</taxon>
        <taxon>Magnoliopsida</taxon>
        <taxon>eudicotyledons</taxon>
        <taxon>Gunneridae</taxon>
        <taxon>Pentapetalae</taxon>
        <taxon>asterids</taxon>
        <taxon>lamiids</taxon>
        <taxon>Solanales</taxon>
        <taxon>Solanaceae</taxon>
        <taxon>Solanoideae</taxon>
        <taxon>Datureae</taxon>
        <taxon>Datura</taxon>
    </lineage>
</organism>
<comment type="caution">
    <text evidence="1">The sequence shown here is derived from an EMBL/GenBank/DDBJ whole genome shotgun (WGS) entry which is preliminary data.</text>
</comment>
<evidence type="ECO:0000313" key="2">
    <source>
        <dbReference type="Proteomes" id="UP000823775"/>
    </source>
</evidence>
<dbReference type="EMBL" id="JACEIK010010274">
    <property type="protein sequence ID" value="MCE3215093.1"/>
    <property type="molecule type" value="Genomic_DNA"/>
</dbReference>
<accession>A0ABS8WV49</accession>
<dbReference type="Gene3D" id="3.30.200.20">
    <property type="entry name" value="Phosphorylase Kinase, domain 1"/>
    <property type="match status" value="1"/>
</dbReference>
<name>A0ABS8WV49_DATST</name>
<dbReference type="Gene3D" id="1.10.510.10">
    <property type="entry name" value="Transferase(Phosphotransferase) domain 1"/>
    <property type="match status" value="1"/>
</dbReference>
<gene>
    <name evidence="1" type="ORF">HAX54_000794</name>
</gene>
<protein>
    <submittedName>
        <fullName evidence="1">Uncharacterized protein</fullName>
    </submittedName>
</protein>
<keyword evidence="2" id="KW-1185">Reference proteome</keyword>
<evidence type="ECO:0000313" key="1">
    <source>
        <dbReference type="EMBL" id="MCE3215093.1"/>
    </source>
</evidence>
<dbReference type="Proteomes" id="UP000823775">
    <property type="component" value="Unassembled WGS sequence"/>
</dbReference>
<proteinExistence type="predicted"/>
<reference evidence="1 2" key="1">
    <citation type="journal article" date="2021" name="BMC Genomics">
        <title>Datura genome reveals duplications of psychoactive alkaloid biosynthetic genes and high mutation rate following tissue culture.</title>
        <authorList>
            <person name="Rajewski A."/>
            <person name="Carter-House D."/>
            <person name="Stajich J."/>
            <person name="Litt A."/>
        </authorList>
    </citation>
    <scope>NUCLEOTIDE SEQUENCE [LARGE SCALE GENOMIC DNA]</scope>
    <source>
        <strain evidence="1">AR-01</strain>
    </source>
</reference>